<evidence type="ECO:0000313" key="2">
    <source>
        <dbReference type="Proteomes" id="UP000024404"/>
    </source>
</evidence>
<protein>
    <submittedName>
        <fullName evidence="1">Uncharacterized protein</fullName>
    </submittedName>
</protein>
<name>A0A8R1TJR8_ONCVO</name>
<accession>A0A8R1TJR8</accession>
<dbReference type="EnsemblMetazoa" id="OVOC10979.1">
    <property type="protein sequence ID" value="OVOC10979.1"/>
    <property type="gene ID" value="WBGene00247788"/>
</dbReference>
<dbReference type="AlphaFoldDB" id="A0A8R1TJR8"/>
<organism evidence="1 2">
    <name type="scientific">Onchocerca volvulus</name>
    <dbReference type="NCBI Taxonomy" id="6282"/>
    <lineage>
        <taxon>Eukaryota</taxon>
        <taxon>Metazoa</taxon>
        <taxon>Ecdysozoa</taxon>
        <taxon>Nematoda</taxon>
        <taxon>Chromadorea</taxon>
        <taxon>Rhabditida</taxon>
        <taxon>Spirurina</taxon>
        <taxon>Spiruromorpha</taxon>
        <taxon>Filarioidea</taxon>
        <taxon>Onchocercidae</taxon>
        <taxon>Onchocerca</taxon>
    </lineage>
</organism>
<dbReference type="EMBL" id="CMVM020000346">
    <property type="status" value="NOT_ANNOTATED_CDS"/>
    <property type="molecule type" value="Genomic_DNA"/>
</dbReference>
<proteinExistence type="predicted"/>
<dbReference type="Proteomes" id="UP000024404">
    <property type="component" value="Unassembled WGS sequence"/>
</dbReference>
<sequence>MIQLTRRAIFVMQKRLVWCIWGDHIICISNGSDNIASLKIVLEENSWVKSSSINNSSYIDCLTMKETFLMKEKQLFQF</sequence>
<evidence type="ECO:0000313" key="1">
    <source>
        <dbReference type="EnsemblMetazoa" id="OVOC10979.1"/>
    </source>
</evidence>
<keyword evidence="2" id="KW-1185">Reference proteome</keyword>
<reference evidence="2" key="1">
    <citation type="submission" date="2013-10" db="EMBL/GenBank/DDBJ databases">
        <title>Genome sequencing of Onchocerca volvulus.</title>
        <authorList>
            <person name="Cotton J."/>
            <person name="Tsai J."/>
            <person name="Stanley E."/>
            <person name="Tracey A."/>
            <person name="Holroyd N."/>
            <person name="Lustigman S."/>
            <person name="Berriman M."/>
        </authorList>
    </citation>
    <scope>NUCLEOTIDE SEQUENCE</scope>
</reference>
<reference evidence="1" key="2">
    <citation type="submission" date="2022-06" db="UniProtKB">
        <authorList>
            <consortium name="EnsemblMetazoa"/>
        </authorList>
    </citation>
    <scope>IDENTIFICATION</scope>
</reference>